<dbReference type="InterPro" id="IPR024078">
    <property type="entry name" value="LmbE-like_dom_sf"/>
</dbReference>
<keyword evidence="1" id="KW-0862">Zinc</keyword>
<comment type="caution">
    <text evidence="2">The sequence shown here is derived from an EMBL/GenBank/DDBJ whole genome shotgun (WGS) entry which is preliminary data.</text>
</comment>
<keyword evidence="3" id="KW-1185">Reference proteome</keyword>
<protein>
    <submittedName>
        <fullName evidence="2">GlcNAc-PI de-N-acetylase</fullName>
    </submittedName>
</protein>
<sequence>MFSNLTSLRGRTVLVLHAHPDDEAIFTGVTMRRLADAGARVVLVTATLGELGEAHVPLSSGETMAHRRVAELERAAALLGVERLVLLGARDSGLPGAADNVHPDALAAADPERVARRVAALIEEESAEAIVHDDGRGIYGHPDHLAAHRIGAAAARRTGIAAYESTVDRDHLHDRATRSHLIHAAAEATGLPFGVPSGDVALRLAATTTELAVKRAAIAVHASQVSADSLGHAGFDEAYGYEWYLRTGAPGILDELAAAPATVGAPA</sequence>
<dbReference type="EMBL" id="POTW01000011">
    <property type="protein sequence ID" value="PZF84987.1"/>
    <property type="molecule type" value="Genomic_DNA"/>
</dbReference>
<evidence type="ECO:0000313" key="3">
    <source>
        <dbReference type="Proteomes" id="UP000248764"/>
    </source>
</evidence>
<dbReference type="SUPFAM" id="SSF102588">
    <property type="entry name" value="LmbE-like"/>
    <property type="match status" value="1"/>
</dbReference>
<dbReference type="GO" id="GO:0016137">
    <property type="term" value="P:glycoside metabolic process"/>
    <property type="evidence" value="ECO:0007669"/>
    <property type="project" value="UniProtKB-ARBA"/>
</dbReference>
<evidence type="ECO:0000313" key="2">
    <source>
        <dbReference type="EMBL" id="PZF84987.1"/>
    </source>
</evidence>
<dbReference type="PANTHER" id="PTHR12993">
    <property type="entry name" value="N-ACETYLGLUCOSAMINYL-PHOSPHATIDYLINOSITOL DE-N-ACETYLASE-RELATED"/>
    <property type="match status" value="1"/>
</dbReference>
<dbReference type="GO" id="GO:0016811">
    <property type="term" value="F:hydrolase activity, acting on carbon-nitrogen (but not peptide) bonds, in linear amides"/>
    <property type="evidence" value="ECO:0007669"/>
    <property type="project" value="TreeGrafter"/>
</dbReference>
<dbReference type="InterPro" id="IPR003737">
    <property type="entry name" value="GlcNAc_PI_deacetylase-related"/>
</dbReference>
<dbReference type="AlphaFoldDB" id="A0A2W2C9T8"/>
<dbReference type="RefSeq" id="WP_111253888.1">
    <property type="nucleotide sequence ID" value="NZ_POTW01000011.1"/>
</dbReference>
<dbReference type="Pfam" id="PF02585">
    <property type="entry name" value="PIG-L"/>
    <property type="match status" value="1"/>
</dbReference>
<name>A0A2W2C9T8_9ACTN</name>
<organism evidence="2 3">
    <name type="scientific">Jiangella anatolica</name>
    <dbReference type="NCBI Taxonomy" id="2670374"/>
    <lineage>
        <taxon>Bacteria</taxon>
        <taxon>Bacillati</taxon>
        <taxon>Actinomycetota</taxon>
        <taxon>Actinomycetes</taxon>
        <taxon>Jiangellales</taxon>
        <taxon>Jiangellaceae</taxon>
        <taxon>Jiangella</taxon>
    </lineage>
</organism>
<evidence type="ECO:0000256" key="1">
    <source>
        <dbReference type="ARBA" id="ARBA00022833"/>
    </source>
</evidence>
<accession>A0A2W2C9T8</accession>
<dbReference type="Gene3D" id="3.40.50.10320">
    <property type="entry name" value="LmbE-like"/>
    <property type="match status" value="1"/>
</dbReference>
<gene>
    <name evidence="2" type="ORF">C1I92_06710</name>
</gene>
<reference evidence="2 3" key="1">
    <citation type="submission" date="2018-01" db="EMBL/GenBank/DDBJ databases">
        <title>Draft genome sequence of Jiangella sp. GTF31.</title>
        <authorList>
            <person name="Sahin N."/>
            <person name="Ay H."/>
            <person name="Saygin H."/>
        </authorList>
    </citation>
    <scope>NUCLEOTIDE SEQUENCE [LARGE SCALE GENOMIC DNA]</scope>
    <source>
        <strain evidence="2 3">GTF31</strain>
    </source>
</reference>
<dbReference type="Proteomes" id="UP000248764">
    <property type="component" value="Unassembled WGS sequence"/>
</dbReference>
<proteinExistence type="predicted"/>
<dbReference type="PANTHER" id="PTHR12993:SF26">
    <property type="entry name" value="1D-MYO-INOSITOL 2-ACETAMIDO-2-DEOXY-ALPHA-D-GLUCOPYRANOSIDE DEACETYLASE"/>
    <property type="match status" value="1"/>
</dbReference>